<keyword evidence="6 10" id="KW-0812">Transmembrane</keyword>
<dbReference type="InterPro" id="IPR005503">
    <property type="entry name" value="FliL"/>
</dbReference>
<name>A0A2R8AVM8_9RHOB</name>
<gene>
    <name evidence="11" type="ORF">PRI8871_01888</name>
</gene>
<dbReference type="RefSeq" id="WP_108885964.1">
    <property type="nucleotide sequence ID" value="NZ_OMOJ01000003.1"/>
</dbReference>
<dbReference type="OrthoDB" id="7058946at2"/>
<protein>
    <recommendedName>
        <fullName evidence="10">Flagellar protein FliL</fullName>
    </recommendedName>
</protein>
<dbReference type="GO" id="GO:0071978">
    <property type="term" value="P:bacterial-type flagellum-dependent swarming motility"/>
    <property type="evidence" value="ECO:0007669"/>
    <property type="project" value="TreeGrafter"/>
</dbReference>
<reference evidence="12" key="1">
    <citation type="submission" date="2018-03" db="EMBL/GenBank/DDBJ databases">
        <authorList>
            <person name="Rodrigo-Torres L."/>
            <person name="Arahal R. D."/>
            <person name="Lucena T."/>
        </authorList>
    </citation>
    <scope>NUCLEOTIDE SEQUENCE [LARGE SCALE GENOMIC DNA]</scope>
    <source>
        <strain evidence="12">CECT 8871</strain>
    </source>
</reference>
<comment type="subcellular location">
    <subcellularLocation>
        <location evidence="10">Cell inner membrane</location>
    </subcellularLocation>
    <subcellularLocation>
        <location evidence="2">Cell membrane</location>
        <topology evidence="2">Single-pass membrane protein</topology>
    </subcellularLocation>
</comment>
<dbReference type="GO" id="GO:0009425">
    <property type="term" value="C:bacterial-type flagellum basal body"/>
    <property type="evidence" value="ECO:0007669"/>
    <property type="project" value="InterPro"/>
</dbReference>
<keyword evidence="8 10" id="KW-1133">Transmembrane helix</keyword>
<keyword evidence="9 10" id="KW-0472">Membrane</keyword>
<dbReference type="EMBL" id="OMOJ01000003">
    <property type="protein sequence ID" value="SPF80086.1"/>
    <property type="molecule type" value="Genomic_DNA"/>
</dbReference>
<sequence>MADKTDIDEPQKKKGGLIKKILMFIFGIALLGGGFYGGIFYSGQQMSPSEEVLKLIEQDKADADAEAEAAAEAEPSKVAKDIPETPMFTTSYYEFPDPLTTNLAGSTRFIQLGVGLSTQYDESIITNVETHAMAIRSDMLAVISGFSEAEVTGKEGRDRLSEALKNAVNDRLVSLEGFGGIEDVFFPSFVMQ</sequence>
<evidence type="ECO:0000256" key="9">
    <source>
        <dbReference type="ARBA" id="ARBA00023136"/>
    </source>
</evidence>
<dbReference type="PANTHER" id="PTHR35091:SF2">
    <property type="entry name" value="FLAGELLAR PROTEIN FLIL"/>
    <property type="match status" value="1"/>
</dbReference>
<dbReference type="GO" id="GO:0005886">
    <property type="term" value="C:plasma membrane"/>
    <property type="evidence" value="ECO:0007669"/>
    <property type="project" value="UniProtKB-SubCell"/>
</dbReference>
<evidence type="ECO:0000256" key="1">
    <source>
        <dbReference type="ARBA" id="ARBA00002254"/>
    </source>
</evidence>
<dbReference type="GO" id="GO:0006935">
    <property type="term" value="P:chemotaxis"/>
    <property type="evidence" value="ECO:0007669"/>
    <property type="project" value="UniProtKB-KW"/>
</dbReference>
<keyword evidence="10" id="KW-0997">Cell inner membrane</keyword>
<dbReference type="PANTHER" id="PTHR35091">
    <property type="entry name" value="FLAGELLAR PROTEIN FLIL"/>
    <property type="match status" value="1"/>
</dbReference>
<organism evidence="11 12">
    <name type="scientific">Pseudoprimorskyibacter insulae</name>
    <dbReference type="NCBI Taxonomy" id="1695997"/>
    <lineage>
        <taxon>Bacteria</taxon>
        <taxon>Pseudomonadati</taxon>
        <taxon>Pseudomonadota</taxon>
        <taxon>Alphaproteobacteria</taxon>
        <taxon>Rhodobacterales</taxon>
        <taxon>Paracoccaceae</taxon>
        <taxon>Pseudoprimorskyibacter</taxon>
    </lineage>
</organism>
<evidence type="ECO:0000256" key="4">
    <source>
        <dbReference type="ARBA" id="ARBA00022475"/>
    </source>
</evidence>
<keyword evidence="7 10" id="KW-0283">Flagellar rotation</keyword>
<evidence type="ECO:0000256" key="6">
    <source>
        <dbReference type="ARBA" id="ARBA00022692"/>
    </source>
</evidence>
<comment type="similarity">
    <text evidence="3 10">Belongs to the FliL family.</text>
</comment>
<keyword evidence="4" id="KW-1003">Cell membrane</keyword>
<comment type="function">
    <text evidence="1 10">Controls the rotational direction of flagella during chemotaxis.</text>
</comment>
<evidence type="ECO:0000313" key="12">
    <source>
        <dbReference type="Proteomes" id="UP000244904"/>
    </source>
</evidence>
<dbReference type="Proteomes" id="UP000244904">
    <property type="component" value="Unassembled WGS sequence"/>
</dbReference>
<accession>A0A2R8AVM8</accession>
<evidence type="ECO:0000256" key="2">
    <source>
        <dbReference type="ARBA" id="ARBA00004162"/>
    </source>
</evidence>
<evidence type="ECO:0000256" key="3">
    <source>
        <dbReference type="ARBA" id="ARBA00008281"/>
    </source>
</evidence>
<dbReference type="AlphaFoldDB" id="A0A2R8AVM8"/>
<evidence type="ECO:0000256" key="7">
    <source>
        <dbReference type="ARBA" id="ARBA00022779"/>
    </source>
</evidence>
<feature type="transmembrane region" description="Helical" evidence="10">
    <location>
        <begin position="21"/>
        <end position="41"/>
    </location>
</feature>
<keyword evidence="12" id="KW-1185">Reference proteome</keyword>
<evidence type="ECO:0000313" key="11">
    <source>
        <dbReference type="EMBL" id="SPF80086.1"/>
    </source>
</evidence>
<keyword evidence="5 10" id="KW-0145">Chemotaxis</keyword>
<evidence type="ECO:0000256" key="8">
    <source>
        <dbReference type="ARBA" id="ARBA00022989"/>
    </source>
</evidence>
<evidence type="ECO:0000256" key="10">
    <source>
        <dbReference type="RuleBase" id="RU364125"/>
    </source>
</evidence>
<proteinExistence type="inferred from homology"/>
<dbReference type="Pfam" id="PF03748">
    <property type="entry name" value="FliL"/>
    <property type="match status" value="1"/>
</dbReference>
<evidence type="ECO:0000256" key="5">
    <source>
        <dbReference type="ARBA" id="ARBA00022500"/>
    </source>
</evidence>